<dbReference type="GO" id="GO:0048316">
    <property type="term" value="P:seed development"/>
    <property type="evidence" value="ECO:0007669"/>
    <property type="project" value="UniProtKB-ARBA"/>
</dbReference>
<dbReference type="InterPro" id="IPR050253">
    <property type="entry name" value="Seed_Storage-Functional"/>
</dbReference>
<organism evidence="10">
    <name type="scientific">Brachypodium distachyon</name>
    <name type="common">Purple false brome</name>
    <name type="synonym">Trachynia distachya</name>
    <dbReference type="NCBI Taxonomy" id="15368"/>
    <lineage>
        <taxon>Eukaryota</taxon>
        <taxon>Viridiplantae</taxon>
        <taxon>Streptophyta</taxon>
        <taxon>Embryophyta</taxon>
        <taxon>Tracheophyta</taxon>
        <taxon>Spermatophyta</taxon>
        <taxon>Magnoliopsida</taxon>
        <taxon>Liliopsida</taxon>
        <taxon>Poales</taxon>
        <taxon>Poaceae</taxon>
        <taxon>BOP clade</taxon>
        <taxon>Pooideae</taxon>
        <taxon>Stipodae</taxon>
        <taxon>Brachypodieae</taxon>
        <taxon>Brachypodium</taxon>
    </lineage>
</organism>
<evidence type="ECO:0000256" key="6">
    <source>
        <dbReference type="ARBA" id="ARBA00023157"/>
    </source>
</evidence>
<accession>I1IPF2</accession>
<evidence type="ECO:0000256" key="3">
    <source>
        <dbReference type="ARBA" id="ARBA00022729"/>
    </source>
</evidence>
<feature type="domain" description="Cupin type-1" evidence="8">
    <location>
        <begin position="50"/>
        <end position="234"/>
    </location>
</feature>
<proteinExistence type="inferred from homology"/>
<dbReference type="GeneID" id="100837597"/>
<dbReference type="InterPro" id="IPR011051">
    <property type="entry name" value="RmlC_Cupin_sf"/>
</dbReference>
<keyword evidence="3 7" id="KW-0732">Signal</keyword>
<comment type="subunit">
    <text evidence="2">Hexamer; each subunit is composed of an acidic and a basic chain derived from a single precursor and linked by a disulfide bond.</text>
</comment>
<protein>
    <recommendedName>
        <fullName evidence="8">Cupin type-1 domain-containing protein</fullName>
    </recommendedName>
</protein>
<dbReference type="InterPro" id="IPR006045">
    <property type="entry name" value="Cupin_1"/>
</dbReference>
<dbReference type="Gramene" id="KQJ89864">
    <property type="protein sequence ID" value="KQJ89864"/>
    <property type="gene ID" value="BRADI_4g28220v3"/>
</dbReference>
<dbReference type="OMA" id="QAKHYQG"/>
<reference evidence="9" key="2">
    <citation type="submission" date="2017-06" db="EMBL/GenBank/DDBJ databases">
        <title>WGS assembly of Brachypodium distachyon.</title>
        <authorList>
            <consortium name="The International Brachypodium Initiative"/>
            <person name="Lucas S."/>
            <person name="Harmon-Smith M."/>
            <person name="Lail K."/>
            <person name="Tice H."/>
            <person name="Grimwood J."/>
            <person name="Bruce D."/>
            <person name="Barry K."/>
            <person name="Shu S."/>
            <person name="Lindquist E."/>
            <person name="Wang M."/>
            <person name="Pitluck S."/>
            <person name="Vogel J.P."/>
            <person name="Garvin D.F."/>
            <person name="Mockler T.C."/>
            <person name="Schmutz J."/>
            <person name="Rokhsar D."/>
            <person name="Bevan M.W."/>
        </authorList>
    </citation>
    <scope>NUCLEOTIDE SEQUENCE</scope>
    <source>
        <strain evidence="9">Bd21</strain>
    </source>
</reference>
<dbReference type="PANTHER" id="PTHR31189:SF35">
    <property type="entry name" value="12S SEED STORAGE PROTEIN CRB"/>
    <property type="match status" value="1"/>
</dbReference>
<dbReference type="FunFam" id="2.60.120.10:FF:000073">
    <property type="entry name" value="Glycinin G1"/>
    <property type="match status" value="1"/>
</dbReference>
<reference evidence="10" key="3">
    <citation type="submission" date="2018-08" db="UniProtKB">
        <authorList>
            <consortium name="EnsemblPlants"/>
        </authorList>
    </citation>
    <scope>IDENTIFICATION</scope>
    <source>
        <strain evidence="10">cv. Bd21</strain>
    </source>
</reference>
<evidence type="ECO:0000259" key="8">
    <source>
        <dbReference type="SMART" id="SM00835"/>
    </source>
</evidence>
<evidence type="ECO:0000256" key="1">
    <source>
        <dbReference type="ARBA" id="ARBA00007178"/>
    </source>
</evidence>
<evidence type="ECO:0000256" key="7">
    <source>
        <dbReference type="SAM" id="SignalP"/>
    </source>
</evidence>
<dbReference type="STRING" id="15368.I1IPF2"/>
<feature type="domain" description="Cupin type-1" evidence="8">
    <location>
        <begin position="298"/>
        <end position="447"/>
    </location>
</feature>
<dbReference type="CDD" id="cd02243">
    <property type="entry name" value="cupin_11S_legumin_C"/>
    <property type="match status" value="1"/>
</dbReference>
<keyword evidence="6" id="KW-1015">Disulfide bond</keyword>
<evidence type="ECO:0000313" key="11">
    <source>
        <dbReference type="Proteomes" id="UP000008810"/>
    </source>
</evidence>
<dbReference type="Gene3D" id="2.60.120.10">
    <property type="entry name" value="Jelly Rolls"/>
    <property type="match status" value="2"/>
</dbReference>
<name>I1IPF2_BRADI</name>
<feature type="signal peptide" evidence="7">
    <location>
        <begin position="1"/>
        <end position="24"/>
    </location>
</feature>
<comment type="similarity">
    <text evidence="1">Belongs to the 11S seed storage protein (globulins) family.</text>
</comment>
<dbReference type="RefSeq" id="XP_010238071.1">
    <property type="nucleotide sequence ID" value="XM_010239769.3"/>
</dbReference>
<dbReference type="GO" id="GO:0045735">
    <property type="term" value="F:nutrient reservoir activity"/>
    <property type="evidence" value="ECO:0007669"/>
    <property type="project" value="UniProtKB-KW"/>
</dbReference>
<sequence length="483" mass="54322">MANTSFSSLSFFFCVFLLCHGSMAQLFSQSLNLWQSPRQGAFRECRFDRLQAHEPLRQVRSQGGLTEYFDEQNEQFLCSGVSVIRRVINPRGLLLPRYHNTPGLVYIIRGSGFAGFAFPGCPETFQQFEQAQGPSQSQQFSDEHQKVHRFQQGDVIALPVGVAHWLYNDGDAPIVAIYVFDTNSNANQLEPRRKEFMLAGANRLAQQYFGDNIFSGFNVQLLSEALDINELTAQRLQSQYEQRGEIILVDHGLQFVKPAVIQQKEQLSYPQGRSQIGRSIGGSLNGLEENFCDHKPIINIEDPNQADEYNPRAGRITHLNSQKFSILNTVQMSATRVDLYQNAILSPSWNINAHSVVYMIQGHAWVQVANNQGQNVFNGLLRSGQLLIIPQNYVVLKKAEREGSQHIAFKTNANSMVSHIAGKNSIFQALPTDVIANAYRISKEEAQNLKTNRGEEFGAFTTKFPPLSYQSFEESASSRKASE</sequence>
<dbReference type="EnsemblPlants" id="KQJ89864">
    <property type="protein sequence ID" value="KQJ89864"/>
    <property type="gene ID" value="BRADI_4g28220v3"/>
</dbReference>
<dbReference type="eggNOG" id="ENOG502QU1J">
    <property type="taxonomic scope" value="Eukaryota"/>
</dbReference>
<evidence type="ECO:0000256" key="5">
    <source>
        <dbReference type="ARBA" id="ARBA00023129"/>
    </source>
</evidence>
<dbReference type="FunCoup" id="I1IPF2">
    <property type="interactions" value="1911"/>
</dbReference>
<evidence type="ECO:0000256" key="2">
    <source>
        <dbReference type="ARBA" id="ARBA00011818"/>
    </source>
</evidence>
<dbReference type="AlphaFoldDB" id="I1IPF2"/>
<dbReference type="SUPFAM" id="SSF51182">
    <property type="entry name" value="RmlC-like cupins"/>
    <property type="match status" value="1"/>
</dbReference>
<dbReference type="PRINTS" id="PR00439">
    <property type="entry name" value="11SGLOBULIN"/>
</dbReference>
<dbReference type="ExpressionAtlas" id="I1IPF2">
    <property type="expression patterns" value="baseline"/>
</dbReference>
<reference evidence="9 10" key="1">
    <citation type="journal article" date="2010" name="Nature">
        <title>Genome sequencing and analysis of the model grass Brachypodium distachyon.</title>
        <authorList>
            <consortium name="International Brachypodium Initiative"/>
        </authorList>
    </citation>
    <scope>NUCLEOTIDE SEQUENCE [LARGE SCALE GENOMIC DNA]</scope>
    <source>
        <strain evidence="9 10">Bd21</strain>
    </source>
</reference>
<dbReference type="KEGG" id="bdi:100837597"/>
<gene>
    <name evidence="10" type="primary">LOC100837597</name>
    <name evidence="9" type="ORF">BRADI_4g28220v3</name>
</gene>
<dbReference type="SMART" id="SM00835">
    <property type="entry name" value="Cupin_1"/>
    <property type="match status" value="2"/>
</dbReference>
<evidence type="ECO:0000256" key="4">
    <source>
        <dbReference type="ARBA" id="ARBA00022761"/>
    </source>
</evidence>
<keyword evidence="5" id="KW-0708">Seed storage protein</keyword>
<dbReference type="PANTHER" id="PTHR31189">
    <property type="entry name" value="OS03G0336100 PROTEIN-RELATED"/>
    <property type="match status" value="1"/>
</dbReference>
<keyword evidence="4" id="KW-0758">Storage protein</keyword>
<dbReference type="InterPro" id="IPR006044">
    <property type="entry name" value="11S_seedstore_pln"/>
</dbReference>
<feature type="chain" id="PRO_5014095427" description="Cupin type-1 domain-containing protein" evidence="7">
    <location>
        <begin position="25"/>
        <end position="483"/>
    </location>
</feature>
<dbReference type="InterPro" id="IPR014710">
    <property type="entry name" value="RmlC-like_jellyroll"/>
</dbReference>
<keyword evidence="11" id="KW-1185">Reference proteome</keyword>
<dbReference type="Pfam" id="PF00190">
    <property type="entry name" value="Cupin_1"/>
    <property type="match status" value="2"/>
</dbReference>
<evidence type="ECO:0000313" key="10">
    <source>
        <dbReference type="EnsemblPlants" id="KQJ89864"/>
    </source>
</evidence>
<dbReference type="Proteomes" id="UP000008810">
    <property type="component" value="Chromosome 4"/>
</dbReference>
<evidence type="ECO:0000313" key="9">
    <source>
        <dbReference type="EMBL" id="KQJ89864.1"/>
    </source>
</evidence>
<dbReference type="CDD" id="cd02242">
    <property type="entry name" value="cupin_11S_legumin_N"/>
    <property type="match status" value="1"/>
</dbReference>
<dbReference type="HOGENOM" id="CLU_026341_2_0_1"/>
<dbReference type="OrthoDB" id="2016041at2759"/>
<dbReference type="EMBL" id="CM000883">
    <property type="protein sequence ID" value="KQJ89864.1"/>
    <property type="molecule type" value="Genomic_DNA"/>
</dbReference>